<evidence type="ECO:0000313" key="2">
    <source>
        <dbReference type="Proteomes" id="UP000238348"/>
    </source>
</evidence>
<name>A0A2L0EHQ3_SORCE</name>
<dbReference type="AlphaFoldDB" id="A0A2L0EHQ3"/>
<organism evidence="1 2">
    <name type="scientific">Sorangium cellulosum</name>
    <name type="common">Polyangium cellulosum</name>
    <dbReference type="NCBI Taxonomy" id="56"/>
    <lineage>
        <taxon>Bacteria</taxon>
        <taxon>Pseudomonadati</taxon>
        <taxon>Myxococcota</taxon>
        <taxon>Polyangia</taxon>
        <taxon>Polyangiales</taxon>
        <taxon>Polyangiaceae</taxon>
        <taxon>Sorangium</taxon>
    </lineage>
</organism>
<protein>
    <recommendedName>
        <fullName evidence="3">RHS repeat-associated core domain-containing protein</fullName>
    </recommendedName>
</protein>
<evidence type="ECO:0000313" key="1">
    <source>
        <dbReference type="EMBL" id="AUX38813.1"/>
    </source>
</evidence>
<sequence>MQAPFFSQSLNRYSYAFNNPLSFVDPTGYQATGEFFFDWMDGGTPTMPTSDDCVAGPGCVQIEVGQLNLHGIYNDTASGEPFGHREPGPPGLGLGFSLDVSDLRPGYALGSRWNPHSSLGQAGRDVFGADRPIATWSPSPEMARAAIGWMPIPVSMITWCRRTLTKSRWTDPALSSSRAAAATTSSARSLSLINIAPSS</sequence>
<evidence type="ECO:0008006" key="3">
    <source>
        <dbReference type="Google" id="ProtNLM"/>
    </source>
</evidence>
<accession>A0A2L0EHQ3</accession>
<dbReference type="EMBL" id="CP012673">
    <property type="protein sequence ID" value="AUX38813.1"/>
    <property type="molecule type" value="Genomic_DNA"/>
</dbReference>
<dbReference type="RefSeq" id="WP_199789549.1">
    <property type="nucleotide sequence ID" value="NZ_CP012673.1"/>
</dbReference>
<dbReference type="Gene3D" id="2.180.10.10">
    <property type="entry name" value="RHS repeat-associated core"/>
    <property type="match status" value="1"/>
</dbReference>
<reference evidence="1 2" key="1">
    <citation type="submission" date="2015-09" db="EMBL/GenBank/DDBJ databases">
        <title>Sorangium comparison.</title>
        <authorList>
            <person name="Zaburannyi N."/>
            <person name="Bunk B."/>
            <person name="Overmann J."/>
            <person name="Mueller R."/>
        </authorList>
    </citation>
    <scope>NUCLEOTIDE SEQUENCE [LARGE SCALE GENOMIC DNA]</scope>
    <source>
        <strain evidence="1 2">So ce26</strain>
    </source>
</reference>
<proteinExistence type="predicted"/>
<dbReference type="Proteomes" id="UP000238348">
    <property type="component" value="Chromosome"/>
</dbReference>
<gene>
    <name evidence="1" type="ORF">SOCE26_001910</name>
</gene>